<evidence type="ECO:0000313" key="11">
    <source>
        <dbReference type="Proteomes" id="UP000095645"/>
    </source>
</evidence>
<feature type="transmembrane region" description="Helical" evidence="7">
    <location>
        <begin position="12"/>
        <end position="33"/>
    </location>
</feature>
<evidence type="ECO:0000256" key="3">
    <source>
        <dbReference type="ARBA" id="ARBA00022475"/>
    </source>
</evidence>
<proteinExistence type="inferred from homology"/>
<keyword evidence="5 7" id="KW-1133">Transmembrane helix</keyword>
<dbReference type="SUPFAM" id="SSF161098">
    <property type="entry name" value="MetI-like"/>
    <property type="match status" value="1"/>
</dbReference>
<feature type="transmembrane region" description="Helical" evidence="7">
    <location>
        <begin position="243"/>
        <end position="263"/>
    </location>
</feature>
<evidence type="ECO:0000256" key="4">
    <source>
        <dbReference type="ARBA" id="ARBA00022692"/>
    </source>
</evidence>
<dbReference type="Proteomes" id="UP000095645">
    <property type="component" value="Unassembled WGS sequence"/>
</dbReference>
<evidence type="ECO:0000256" key="1">
    <source>
        <dbReference type="ARBA" id="ARBA00004651"/>
    </source>
</evidence>
<name>A0A174APT6_9FIRM</name>
<feature type="domain" description="ABC transmembrane type-1" evidence="8">
    <location>
        <begin position="72"/>
        <end position="264"/>
    </location>
</feature>
<protein>
    <submittedName>
        <fullName evidence="9">Inner membrane ABC transporter permease protein ycjP</fullName>
    </submittedName>
</protein>
<dbReference type="RefSeq" id="WP_025580899.1">
    <property type="nucleotide sequence ID" value="NZ_CYZP01000009.1"/>
</dbReference>
<dbReference type="GO" id="GO:0055085">
    <property type="term" value="P:transmembrane transport"/>
    <property type="evidence" value="ECO:0007669"/>
    <property type="project" value="InterPro"/>
</dbReference>
<reference evidence="11 12" key="1">
    <citation type="submission" date="2015-09" db="EMBL/GenBank/DDBJ databases">
        <authorList>
            <consortium name="Pathogen Informatics"/>
        </authorList>
    </citation>
    <scope>NUCLEOTIDE SEQUENCE [LARGE SCALE GENOMIC DNA]</scope>
    <source>
        <strain evidence="9 11">2789STDY5834861</strain>
        <strain evidence="10 12">2789STDY5834957</strain>
    </source>
</reference>
<sequence length="279" mass="31428">MKKKKTTIPSIIKWVIALILVVMQVYPFFYVFTSSFKSLDDFRQLPAYALPSKWVLTNFINVFTKSHMLTYFKNSIIVLIGVLIPLLLFALMAGFALSKIKFKGRKFVLNYFLLGLMLPMQVALIPLFTIFNKMGLINTYPAIILPQIAFSLSYSIQLFYSFSKFFPEEMLEAAIIDGCSPIGCFFKMVVPMSLNSIITVATMQAVFCWNEYINAYTFTRSTDMKTITLGLNDFVGSMGLTDWGGTFAAITVTVLPVFIFYFFSSKKMLAGMTAGAVKG</sequence>
<dbReference type="GO" id="GO:0005886">
    <property type="term" value="C:plasma membrane"/>
    <property type="evidence" value="ECO:0007669"/>
    <property type="project" value="UniProtKB-SubCell"/>
</dbReference>
<dbReference type="GeneID" id="75080731"/>
<keyword evidence="3" id="KW-1003">Cell membrane</keyword>
<evidence type="ECO:0000313" key="10">
    <source>
        <dbReference type="EMBL" id="CUP93566.1"/>
    </source>
</evidence>
<evidence type="ECO:0000256" key="5">
    <source>
        <dbReference type="ARBA" id="ARBA00022989"/>
    </source>
</evidence>
<comment type="similarity">
    <text evidence="7">Belongs to the binding-protein-dependent transport system permease family.</text>
</comment>
<dbReference type="AlphaFoldDB" id="A0A174APT6"/>
<evidence type="ECO:0000313" key="12">
    <source>
        <dbReference type="Proteomes" id="UP000095762"/>
    </source>
</evidence>
<keyword evidence="6 7" id="KW-0472">Membrane</keyword>
<dbReference type="PANTHER" id="PTHR43744:SF12">
    <property type="entry name" value="ABC TRANSPORTER PERMEASE PROTEIN MG189-RELATED"/>
    <property type="match status" value="1"/>
</dbReference>
<evidence type="ECO:0000256" key="2">
    <source>
        <dbReference type="ARBA" id="ARBA00022448"/>
    </source>
</evidence>
<keyword evidence="2 7" id="KW-0813">Transport</keyword>
<dbReference type="PANTHER" id="PTHR43744">
    <property type="entry name" value="ABC TRANSPORTER PERMEASE PROTEIN MG189-RELATED-RELATED"/>
    <property type="match status" value="1"/>
</dbReference>
<dbReference type="EMBL" id="CYZP01000009">
    <property type="protein sequence ID" value="CUN90253.1"/>
    <property type="molecule type" value="Genomic_DNA"/>
</dbReference>
<dbReference type="InterPro" id="IPR000515">
    <property type="entry name" value="MetI-like"/>
</dbReference>
<accession>A0A174APT6</accession>
<feature type="transmembrane region" description="Helical" evidence="7">
    <location>
        <begin position="109"/>
        <end position="131"/>
    </location>
</feature>
<evidence type="ECO:0000313" key="9">
    <source>
        <dbReference type="EMBL" id="CUN90253.1"/>
    </source>
</evidence>
<evidence type="ECO:0000256" key="6">
    <source>
        <dbReference type="ARBA" id="ARBA00023136"/>
    </source>
</evidence>
<comment type="subcellular location">
    <subcellularLocation>
        <location evidence="1 7">Cell membrane</location>
        <topology evidence="1 7">Multi-pass membrane protein</topology>
    </subcellularLocation>
</comment>
<evidence type="ECO:0000259" key="8">
    <source>
        <dbReference type="PROSITE" id="PS50928"/>
    </source>
</evidence>
<dbReference type="CDD" id="cd06261">
    <property type="entry name" value="TM_PBP2"/>
    <property type="match status" value="1"/>
</dbReference>
<dbReference type="Gene3D" id="1.10.3720.10">
    <property type="entry name" value="MetI-like"/>
    <property type="match status" value="1"/>
</dbReference>
<feature type="transmembrane region" description="Helical" evidence="7">
    <location>
        <begin position="143"/>
        <end position="162"/>
    </location>
</feature>
<dbReference type="Pfam" id="PF00528">
    <property type="entry name" value="BPD_transp_1"/>
    <property type="match status" value="1"/>
</dbReference>
<gene>
    <name evidence="9" type="primary">ycjP_5</name>
    <name evidence="10" type="synonym">ycjP_4</name>
    <name evidence="9" type="ORF">ERS852476_01384</name>
    <name evidence="10" type="ORF">ERS852569_01304</name>
</gene>
<dbReference type="InterPro" id="IPR035906">
    <property type="entry name" value="MetI-like_sf"/>
</dbReference>
<evidence type="ECO:0000256" key="7">
    <source>
        <dbReference type="RuleBase" id="RU363032"/>
    </source>
</evidence>
<dbReference type="PROSITE" id="PS50928">
    <property type="entry name" value="ABC_TM1"/>
    <property type="match status" value="1"/>
</dbReference>
<dbReference type="EMBL" id="CZBP01000008">
    <property type="protein sequence ID" value="CUP93566.1"/>
    <property type="molecule type" value="Genomic_DNA"/>
</dbReference>
<organism evidence="9 11">
    <name type="scientific">Blautia obeum</name>
    <dbReference type="NCBI Taxonomy" id="40520"/>
    <lineage>
        <taxon>Bacteria</taxon>
        <taxon>Bacillati</taxon>
        <taxon>Bacillota</taxon>
        <taxon>Clostridia</taxon>
        <taxon>Lachnospirales</taxon>
        <taxon>Lachnospiraceae</taxon>
        <taxon>Blautia</taxon>
    </lineage>
</organism>
<dbReference type="Proteomes" id="UP000095762">
    <property type="component" value="Unassembled WGS sequence"/>
</dbReference>
<keyword evidence="4 7" id="KW-0812">Transmembrane</keyword>
<feature type="transmembrane region" description="Helical" evidence="7">
    <location>
        <begin position="76"/>
        <end position="97"/>
    </location>
</feature>